<accession>A0A835J1N7</accession>
<dbReference type="PANTHER" id="PTHR33605:SF3">
    <property type="entry name" value="EARLY NODULIN-LIKE PROTEIN"/>
    <property type="match status" value="1"/>
</dbReference>
<name>A0A835J1N7_9ROSI</name>
<dbReference type="OrthoDB" id="634154at2759"/>
<organism evidence="1 2">
    <name type="scientific">Salix dunnii</name>
    <dbReference type="NCBI Taxonomy" id="1413687"/>
    <lineage>
        <taxon>Eukaryota</taxon>
        <taxon>Viridiplantae</taxon>
        <taxon>Streptophyta</taxon>
        <taxon>Embryophyta</taxon>
        <taxon>Tracheophyta</taxon>
        <taxon>Spermatophyta</taxon>
        <taxon>Magnoliopsida</taxon>
        <taxon>eudicotyledons</taxon>
        <taxon>Gunneridae</taxon>
        <taxon>Pentapetalae</taxon>
        <taxon>rosids</taxon>
        <taxon>fabids</taxon>
        <taxon>Malpighiales</taxon>
        <taxon>Salicaceae</taxon>
        <taxon>Saliceae</taxon>
        <taxon>Salix</taxon>
    </lineage>
</organism>
<dbReference type="EMBL" id="JADGMS010000019">
    <property type="protein sequence ID" value="KAF9661166.1"/>
    <property type="molecule type" value="Genomic_DNA"/>
</dbReference>
<evidence type="ECO:0000313" key="2">
    <source>
        <dbReference type="Proteomes" id="UP000657918"/>
    </source>
</evidence>
<protein>
    <submittedName>
        <fullName evidence="1">Uncharacterized protein</fullName>
    </submittedName>
</protein>
<sequence>MGIPSELMHYWGQKTTTNRNLNHYDINNFPLHKGVRAGVKAAAITCVVTAVPTLTAVRMIPWAKANLNHTAQALIISGAISRYSSIHFGVFDRQLRLQLPLQLVHVFVDSAAIADSENHTIANTFVEDFDHIFRFLNEFMLQRGSKPGPTAPYMFLTRTSEELDKRVIEEGPHGRLGGTKDVAPLVGFLASDASE</sequence>
<evidence type="ECO:0000313" key="1">
    <source>
        <dbReference type="EMBL" id="KAF9661166.1"/>
    </source>
</evidence>
<gene>
    <name evidence="1" type="ORF">SADUNF_Sadunf19G0039400</name>
</gene>
<reference evidence="1 2" key="1">
    <citation type="submission" date="2020-10" db="EMBL/GenBank/DDBJ databases">
        <title>Plant Genome Project.</title>
        <authorList>
            <person name="Zhang R.-G."/>
        </authorList>
    </citation>
    <scope>NUCLEOTIDE SEQUENCE [LARGE SCALE GENOMIC DNA]</scope>
    <source>
        <strain evidence="1">FAFU-HL-1</strain>
        <tissue evidence="1">Leaf</tissue>
    </source>
</reference>
<dbReference type="PANTHER" id="PTHR33605">
    <property type="entry name" value="EARLY NODULIN-93"/>
    <property type="match status" value="1"/>
</dbReference>
<dbReference type="Proteomes" id="UP000657918">
    <property type="component" value="Unassembled WGS sequence"/>
</dbReference>
<proteinExistence type="predicted"/>
<dbReference type="AlphaFoldDB" id="A0A835J1N7"/>
<keyword evidence="2" id="KW-1185">Reference proteome</keyword>
<dbReference type="Pfam" id="PF03386">
    <property type="entry name" value="ENOD93"/>
    <property type="match status" value="1"/>
</dbReference>
<comment type="caution">
    <text evidence="1">The sequence shown here is derived from an EMBL/GenBank/DDBJ whole genome shotgun (WGS) entry which is preliminary data.</text>
</comment>
<dbReference type="InterPro" id="IPR005050">
    <property type="entry name" value="Enod93"/>
</dbReference>